<evidence type="ECO:0000313" key="2">
    <source>
        <dbReference type="Proteomes" id="UP000827834"/>
    </source>
</evidence>
<name>A0AAE7PFB1_9CAUD</name>
<dbReference type="Pfam" id="PF25708">
    <property type="entry name" value="Phage_T7_Gp5_9"/>
    <property type="match status" value="1"/>
</dbReference>
<evidence type="ECO:0000313" key="1">
    <source>
        <dbReference type="EMBL" id="QQG33600.1"/>
    </source>
</evidence>
<organism evidence="1 2">
    <name type="scientific">Pectobacterium phage PcCB251</name>
    <dbReference type="NCBI Taxonomy" id="2798045"/>
    <lineage>
        <taxon>Viruses</taxon>
        <taxon>Duplodnaviria</taxon>
        <taxon>Heunggongvirae</taxon>
        <taxon>Uroviricota</taxon>
        <taxon>Caudoviricetes</taxon>
        <taxon>Autographivirales</taxon>
        <taxon>Autotranscriptaviridae</taxon>
        <taxon>Studiervirinae</taxon>
        <taxon>Berlinvirus</taxon>
        <taxon>Berlinvirus PcCB251</taxon>
    </lineage>
</organism>
<dbReference type="EMBL" id="MW367418">
    <property type="protein sequence ID" value="QQG33600.1"/>
    <property type="molecule type" value="Genomic_DNA"/>
</dbReference>
<sequence>MSKLLTRFDALLGHLNAEENGMALELRAYLKKHIESAADDRLWRECLEAGGVDNWSWFSESLSDGGYYGEDDE</sequence>
<accession>A0AAE7PFB1</accession>
<keyword evidence="2" id="KW-1185">Reference proteome</keyword>
<protein>
    <submittedName>
        <fullName evidence="1">Uncharacterized protein</fullName>
    </submittedName>
</protein>
<proteinExistence type="predicted"/>
<dbReference type="InterPro" id="IPR058007">
    <property type="entry name" value="Gp5.9"/>
</dbReference>
<dbReference type="Proteomes" id="UP000827834">
    <property type="component" value="Segment"/>
</dbReference>
<reference evidence="1 2" key="1">
    <citation type="submission" date="2020-12" db="EMBL/GenBank/DDBJ databases">
        <title>Complete genome sequences of novel berlinvirus and novel certrevirus lytic for Pectobacterium car. car.</title>
        <authorList>
            <person name="Petrzik K."/>
            <person name="Kmoch P."/>
            <person name="Vacek J."/>
            <person name="Brazdova S."/>
        </authorList>
    </citation>
    <scope>NUCLEOTIDE SEQUENCE [LARGE SCALE GENOMIC DNA]</scope>
</reference>